<name>A0A0F6SIQ9_9CAUD</name>
<proteinExistence type="predicted"/>
<dbReference type="EMBL" id="KR052480">
    <property type="protein sequence ID" value="AKF12883.1"/>
    <property type="molecule type" value="Genomic_DNA"/>
</dbReference>
<evidence type="ECO:0000313" key="2">
    <source>
        <dbReference type="Proteomes" id="UP000221947"/>
    </source>
</evidence>
<reference evidence="1 2" key="1">
    <citation type="submission" date="2015-04" db="EMBL/GenBank/DDBJ databases">
        <authorList>
            <person name="Schouten J.T."/>
            <person name="Crockett J.T."/>
            <person name="Hodson T.S."/>
            <person name="Hyde J.R."/>
            <person name="Smith T.A."/>
            <person name="Merrill B.D."/>
            <person name="Crook M.B."/>
            <person name="Griffitts J.S."/>
            <person name="Burnett S.H."/>
            <person name="Grose J.H."/>
            <person name="Breakwell D.P."/>
        </authorList>
    </citation>
    <scope>NUCLEOTIDE SEQUENCE [LARGE SCALE GENOMIC DNA]</scope>
</reference>
<accession>A0A0F6SIQ9</accession>
<protein>
    <submittedName>
        <fullName evidence="1">Uncharacterized protein</fullName>
    </submittedName>
</protein>
<evidence type="ECO:0000313" key="1">
    <source>
        <dbReference type="EMBL" id="AKF12883.1"/>
    </source>
</evidence>
<gene>
    <name evidence="1" type="ORF">PHIM7_338</name>
</gene>
<sequence length="66" mass="7503">MTPEQIEIGSAYAKGDKVRRVVSYGAGREWVVWGDERERLPLGGFVRTKCTSAKSFAKWAERKVEK</sequence>
<keyword evidence="2" id="KW-1185">Reference proteome</keyword>
<organism evidence="1 2">
    <name type="scientific">Sinorhizobium phage phiM7</name>
    <dbReference type="NCBI Taxonomy" id="1647403"/>
    <lineage>
        <taxon>Viruses</taxon>
        <taxon>Duplodnaviria</taxon>
        <taxon>Heunggongvirae</taxon>
        <taxon>Uroviricota</taxon>
        <taxon>Caudoviricetes</taxon>
        <taxon>Emdodecavirus</taxon>
        <taxon>Emdodecavirus M7</taxon>
    </lineage>
</organism>
<dbReference type="Proteomes" id="UP000221947">
    <property type="component" value="Segment"/>
</dbReference>